<dbReference type="STRING" id="1448320.A0A319CYV8"/>
<feature type="repeat" description="ANK" evidence="3">
    <location>
        <begin position="82"/>
        <end position="114"/>
    </location>
</feature>
<dbReference type="SMART" id="SM00248">
    <property type="entry name" value="ANK"/>
    <property type="match status" value="3"/>
</dbReference>
<proteinExistence type="predicted"/>
<organism evidence="4 5">
    <name type="scientific">Aspergillus ellipticus CBS 707.79</name>
    <dbReference type="NCBI Taxonomy" id="1448320"/>
    <lineage>
        <taxon>Eukaryota</taxon>
        <taxon>Fungi</taxon>
        <taxon>Dikarya</taxon>
        <taxon>Ascomycota</taxon>
        <taxon>Pezizomycotina</taxon>
        <taxon>Eurotiomycetes</taxon>
        <taxon>Eurotiomycetidae</taxon>
        <taxon>Eurotiales</taxon>
        <taxon>Aspergillaceae</taxon>
        <taxon>Aspergillus</taxon>
        <taxon>Aspergillus subgen. Circumdati</taxon>
    </lineage>
</organism>
<reference evidence="4 5" key="1">
    <citation type="submission" date="2018-02" db="EMBL/GenBank/DDBJ databases">
        <title>The genomes of Aspergillus section Nigri reveals drivers in fungal speciation.</title>
        <authorList>
            <consortium name="DOE Joint Genome Institute"/>
            <person name="Vesth T.C."/>
            <person name="Nybo J."/>
            <person name="Theobald S."/>
            <person name="Brandl J."/>
            <person name="Frisvad J.C."/>
            <person name="Nielsen K.F."/>
            <person name="Lyhne E.K."/>
            <person name="Kogle M.E."/>
            <person name="Kuo A."/>
            <person name="Riley R."/>
            <person name="Clum A."/>
            <person name="Nolan M."/>
            <person name="Lipzen A."/>
            <person name="Salamov A."/>
            <person name="Henrissat B."/>
            <person name="Wiebenga A."/>
            <person name="De vries R.P."/>
            <person name="Grigoriev I.V."/>
            <person name="Mortensen U.H."/>
            <person name="Andersen M.R."/>
            <person name="Baker S.E."/>
        </authorList>
    </citation>
    <scope>NUCLEOTIDE SEQUENCE [LARGE SCALE GENOMIC DNA]</scope>
    <source>
        <strain evidence="4 5">CBS 707.79</strain>
    </source>
</reference>
<dbReference type="SUPFAM" id="SSF48403">
    <property type="entry name" value="Ankyrin repeat"/>
    <property type="match status" value="1"/>
</dbReference>
<feature type="non-terminal residue" evidence="4">
    <location>
        <position position="1"/>
    </location>
</feature>
<dbReference type="PROSITE" id="PS50088">
    <property type="entry name" value="ANK_REPEAT"/>
    <property type="match status" value="3"/>
</dbReference>
<evidence type="ECO:0000313" key="5">
    <source>
        <dbReference type="Proteomes" id="UP000247810"/>
    </source>
</evidence>
<feature type="repeat" description="ANK" evidence="3">
    <location>
        <begin position="17"/>
        <end position="49"/>
    </location>
</feature>
<dbReference type="Pfam" id="PF12796">
    <property type="entry name" value="Ank_2"/>
    <property type="match status" value="1"/>
</dbReference>
<feature type="repeat" description="ANK" evidence="3">
    <location>
        <begin position="50"/>
        <end position="82"/>
    </location>
</feature>
<dbReference type="Gene3D" id="1.25.40.20">
    <property type="entry name" value="Ankyrin repeat-containing domain"/>
    <property type="match status" value="2"/>
</dbReference>
<feature type="non-terminal residue" evidence="4">
    <location>
        <position position="135"/>
    </location>
</feature>
<dbReference type="PANTHER" id="PTHR24134">
    <property type="entry name" value="ANKYRIN REPEAT-CONTAINING PROTEIN DDB_G0279043"/>
    <property type="match status" value="1"/>
</dbReference>
<evidence type="ECO:0000256" key="1">
    <source>
        <dbReference type="ARBA" id="ARBA00022737"/>
    </source>
</evidence>
<keyword evidence="1" id="KW-0677">Repeat</keyword>
<accession>A0A319CYV8</accession>
<dbReference type="AlphaFoldDB" id="A0A319CYV8"/>
<dbReference type="InterPro" id="IPR036770">
    <property type="entry name" value="Ankyrin_rpt-contain_sf"/>
</dbReference>
<dbReference type="VEuPathDB" id="FungiDB:BO71DRAFT_286097"/>
<dbReference type="InterPro" id="IPR002110">
    <property type="entry name" value="Ankyrin_rpt"/>
</dbReference>
<dbReference type="PANTHER" id="PTHR24134:SF9">
    <property type="entry name" value="ANKYRIN REPEAT AND SOCS BOX PROTEIN 8"/>
    <property type="match status" value="1"/>
</dbReference>
<protein>
    <submittedName>
        <fullName evidence="4">Ankyrin</fullName>
    </submittedName>
</protein>
<gene>
    <name evidence="4" type="ORF">BO71DRAFT_286097</name>
</gene>
<dbReference type="PROSITE" id="PS50297">
    <property type="entry name" value="ANK_REP_REGION"/>
    <property type="match status" value="3"/>
</dbReference>
<name>A0A319CYV8_9EURO</name>
<dbReference type="OrthoDB" id="366390at2759"/>
<evidence type="ECO:0000256" key="3">
    <source>
        <dbReference type="PROSITE-ProRule" id="PRU00023"/>
    </source>
</evidence>
<sequence length="135" mass="14445">KLLLERGANVNHAERETGSTPLLRARDGPSDDIVDLLLMYGAKVNAVNKNKDTPLCLAAARGRERVVESLLENRANVHLVGAGLPPLMWAVMSGNVSVVRQVFRAGADVNGKGNAGINSLRMAEVLGHTEIVELL</sequence>
<evidence type="ECO:0000313" key="4">
    <source>
        <dbReference type="EMBL" id="PYH90224.1"/>
    </source>
</evidence>
<keyword evidence="5" id="KW-1185">Reference proteome</keyword>
<dbReference type="Pfam" id="PF13606">
    <property type="entry name" value="Ank_3"/>
    <property type="match status" value="1"/>
</dbReference>
<evidence type="ECO:0000256" key="2">
    <source>
        <dbReference type="ARBA" id="ARBA00023043"/>
    </source>
</evidence>
<keyword evidence="2 3" id="KW-0040">ANK repeat</keyword>
<dbReference type="EMBL" id="KZ825992">
    <property type="protein sequence ID" value="PYH90224.1"/>
    <property type="molecule type" value="Genomic_DNA"/>
</dbReference>
<dbReference type="Proteomes" id="UP000247810">
    <property type="component" value="Unassembled WGS sequence"/>
</dbReference>